<evidence type="ECO:0000256" key="9">
    <source>
        <dbReference type="ARBA" id="ARBA00044632"/>
    </source>
</evidence>
<keyword evidence="7" id="KW-0511">Multifunctional enzyme</keyword>
<keyword evidence="12" id="KW-1185">Reference proteome</keyword>
<dbReference type="GO" id="GO:0006289">
    <property type="term" value="P:nucleotide-excision repair"/>
    <property type="evidence" value="ECO:0007669"/>
    <property type="project" value="InterPro"/>
</dbReference>
<evidence type="ECO:0000256" key="8">
    <source>
        <dbReference type="ARBA" id="ARBA00023295"/>
    </source>
</evidence>
<evidence type="ECO:0000256" key="2">
    <source>
        <dbReference type="ARBA" id="ARBA00012720"/>
    </source>
</evidence>
<evidence type="ECO:0000313" key="11">
    <source>
        <dbReference type="EMBL" id="CCW35915.1"/>
    </source>
</evidence>
<dbReference type="Gene3D" id="1.10.1670.10">
    <property type="entry name" value="Helix-hairpin-Helix base-excision DNA repair enzymes (C-terminal)"/>
    <property type="match status" value="1"/>
</dbReference>
<gene>
    <name evidence="11" type="ORF">CCALI_02108</name>
</gene>
<sequence length="320" mass="36963">MRQVTTHNSRIAWRRFDCSKSPLHLEATLRTGQSFRWCRDANGVWWGTIESVGVALWQPDGEPYGDLYWQTFPEPDLWEVVEDYLQLRTDLESLYCRWSFAEPRLAEVFRAFAGLRVLRQPPEECLFAFLCATTNTVTKIERSVRYLAERYGARICTGLDKPATLFAFPSVSALSAADERDLRAGLWGYRAPFVIKTAQKLLQKPQGWLRALRDVPYAEAHEALLEFPGVGPKVADCVCLFALDKWEAVPVDRHIYRLGVRLFLPHFEGRSLTPRLYKAVAEAFRERFGPMAGWAQQTLFYAEAGLYRRPDKESSRQRRF</sequence>
<dbReference type="GO" id="GO:0003684">
    <property type="term" value="F:damaged DNA binding"/>
    <property type="evidence" value="ECO:0007669"/>
    <property type="project" value="InterPro"/>
</dbReference>
<proteinExistence type="inferred from homology"/>
<dbReference type="KEGG" id="ccz:CCALI_02108"/>
<dbReference type="SMART" id="SM00478">
    <property type="entry name" value="ENDO3c"/>
    <property type="match status" value="1"/>
</dbReference>
<dbReference type="PATRIC" id="fig|1303518.3.peg.2180"/>
<dbReference type="HOGENOM" id="CLU_027543_3_2_0"/>
<dbReference type="SUPFAM" id="SSF55945">
    <property type="entry name" value="TATA-box binding protein-like"/>
    <property type="match status" value="1"/>
</dbReference>
<dbReference type="GO" id="GO:0006285">
    <property type="term" value="P:base-excision repair, AP site formation"/>
    <property type="evidence" value="ECO:0007669"/>
    <property type="project" value="TreeGrafter"/>
</dbReference>
<dbReference type="EMBL" id="HF951689">
    <property type="protein sequence ID" value="CCW35915.1"/>
    <property type="molecule type" value="Genomic_DNA"/>
</dbReference>
<dbReference type="OrthoDB" id="9798522at2"/>
<dbReference type="Pfam" id="PF07934">
    <property type="entry name" value="OGG_N"/>
    <property type="match status" value="1"/>
</dbReference>
<evidence type="ECO:0000313" key="12">
    <source>
        <dbReference type="Proteomes" id="UP000014227"/>
    </source>
</evidence>
<dbReference type="AlphaFoldDB" id="S0EWZ7"/>
<dbReference type="eggNOG" id="COG0122">
    <property type="taxonomic scope" value="Bacteria"/>
</dbReference>
<feature type="domain" description="HhH-GPD" evidence="10">
    <location>
        <begin position="131"/>
        <end position="304"/>
    </location>
</feature>
<keyword evidence="8 11" id="KW-0326">Glycosidase</keyword>
<comment type="catalytic activity">
    <reaction evidence="9">
        <text>2'-deoxyribonucleotide-(2'-deoxyribose 5'-phosphate)-2'-deoxyribonucleotide-DNA = a 3'-end 2'-deoxyribonucleotide-(2,3-dehydro-2,3-deoxyribose 5'-phosphate)-DNA + a 5'-end 5'-phospho-2'-deoxyribonucleoside-DNA + H(+)</text>
        <dbReference type="Rhea" id="RHEA:66592"/>
        <dbReference type="Rhea" id="RHEA-COMP:13180"/>
        <dbReference type="Rhea" id="RHEA-COMP:16897"/>
        <dbReference type="Rhea" id="RHEA-COMP:17067"/>
        <dbReference type="ChEBI" id="CHEBI:15378"/>
        <dbReference type="ChEBI" id="CHEBI:136412"/>
        <dbReference type="ChEBI" id="CHEBI:157695"/>
        <dbReference type="ChEBI" id="CHEBI:167181"/>
        <dbReference type="EC" id="4.2.99.18"/>
    </reaction>
</comment>
<dbReference type="InterPro" id="IPR052054">
    <property type="entry name" value="Oxidative_DNA_repair_enzyme"/>
</dbReference>
<dbReference type="InterPro" id="IPR011257">
    <property type="entry name" value="DNA_glycosylase"/>
</dbReference>
<organism evidence="11 12">
    <name type="scientific">Chthonomonas calidirosea (strain DSM 23976 / ICMP 18418 / T49)</name>
    <dbReference type="NCBI Taxonomy" id="1303518"/>
    <lineage>
        <taxon>Bacteria</taxon>
        <taxon>Bacillati</taxon>
        <taxon>Armatimonadota</taxon>
        <taxon>Chthonomonadia</taxon>
        <taxon>Chthonomonadales</taxon>
        <taxon>Chthonomonadaceae</taxon>
        <taxon>Chthonomonas</taxon>
    </lineage>
</organism>
<evidence type="ECO:0000256" key="3">
    <source>
        <dbReference type="ARBA" id="ARBA00022763"/>
    </source>
</evidence>
<keyword evidence="5" id="KW-0234">DNA repair</keyword>
<dbReference type="SUPFAM" id="SSF48150">
    <property type="entry name" value="DNA-glycosylase"/>
    <property type="match status" value="1"/>
</dbReference>
<keyword evidence="4 11" id="KW-0378">Hydrolase</keyword>
<keyword evidence="6 11" id="KW-0456">Lyase</keyword>
<protein>
    <recommendedName>
        <fullName evidence="2">DNA-(apurinic or apyrimidinic site) lyase</fullName>
        <ecNumber evidence="2">4.2.99.18</ecNumber>
    </recommendedName>
</protein>
<reference evidence="12" key="1">
    <citation type="submission" date="2013-03" db="EMBL/GenBank/DDBJ databases">
        <title>Genome sequence of Chthonomonas calidirosea, the first sequenced genome from the Armatimonadetes phylum (formally candidate division OP10).</title>
        <authorList>
            <person name="Lee K.C.Y."/>
            <person name="Morgan X.C."/>
            <person name="Dunfield P.F."/>
            <person name="Tamas I."/>
            <person name="Houghton K.M."/>
            <person name="Vyssotski M."/>
            <person name="Ryan J.L.J."/>
            <person name="Lagutin K."/>
            <person name="McDonald I.R."/>
            <person name="Stott M.B."/>
        </authorList>
    </citation>
    <scope>NUCLEOTIDE SEQUENCE [LARGE SCALE GENOMIC DNA]</scope>
    <source>
        <strain evidence="12">DSM 23976 / ICMP 18418 / T49</strain>
    </source>
</reference>
<evidence type="ECO:0000256" key="7">
    <source>
        <dbReference type="ARBA" id="ARBA00023268"/>
    </source>
</evidence>
<dbReference type="PANTHER" id="PTHR10242:SF2">
    <property type="entry name" value="N-GLYCOSYLASE_DNA LYASE"/>
    <property type="match status" value="1"/>
</dbReference>
<dbReference type="STRING" id="454171.CP488_01982"/>
<dbReference type="InterPro" id="IPR023170">
    <property type="entry name" value="HhH_base_excis_C"/>
</dbReference>
<dbReference type="InterPro" id="IPR003265">
    <property type="entry name" value="HhH-GPD_domain"/>
</dbReference>
<dbReference type="RefSeq" id="WP_016483438.1">
    <property type="nucleotide sequence ID" value="NC_021487.1"/>
</dbReference>
<evidence type="ECO:0000259" key="10">
    <source>
        <dbReference type="SMART" id="SM00478"/>
    </source>
</evidence>
<dbReference type="InParanoid" id="S0EWZ7"/>
<evidence type="ECO:0000256" key="6">
    <source>
        <dbReference type="ARBA" id="ARBA00023239"/>
    </source>
</evidence>
<dbReference type="Proteomes" id="UP000014227">
    <property type="component" value="Chromosome I"/>
</dbReference>
<evidence type="ECO:0000256" key="1">
    <source>
        <dbReference type="ARBA" id="ARBA00010679"/>
    </source>
</evidence>
<evidence type="ECO:0000256" key="4">
    <source>
        <dbReference type="ARBA" id="ARBA00022801"/>
    </source>
</evidence>
<dbReference type="InterPro" id="IPR012904">
    <property type="entry name" value="OGG_N"/>
</dbReference>
<evidence type="ECO:0000256" key="5">
    <source>
        <dbReference type="ARBA" id="ARBA00023204"/>
    </source>
</evidence>
<keyword evidence="3" id="KW-0227">DNA damage</keyword>
<accession>S0EWZ7</accession>
<dbReference type="GO" id="GO:0140078">
    <property type="term" value="F:class I DNA-(apurinic or apyrimidinic site) endonuclease activity"/>
    <property type="evidence" value="ECO:0007669"/>
    <property type="project" value="UniProtKB-EC"/>
</dbReference>
<dbReference type="CDD" id="cd00056">
    <property type="entry name" value="ENDO3c"/>
    <property type="match status" value="1"/>
</dbReference>
<comment type="similarity">
    <text evidence="1">Belongs to the type-1 OGG1 family.</text>
</comment>
<name>S0EWZ7_CHTCT</name>
<dbReference type="Gene3D" id="1.10.340.30">
    <property type="entry name" value="Hypothetical protein, domain 2"/>
    <property type="match status" value="1"/>
</dbReference>
<dbReference type="Gene3D" id="3.30.310.40">
    <property type="match status" value="1"/>
</dbReference>
<dbReference type="EC" id="4.2.99.18" evidence="2"/>
<dbReference type="GO" id="GO:0034039">
    <property type="term" value="F:8-oxo-7,8-dihydroguanine DNA N-glycosylase activity"/>
    <property type="evidence" value="ECO:0007669"/>
    <property type="project" value="TreeGrafter"/>
</dbReference>
<dbReference type="PANTHER" id="PTHR10242">
    <property type="entry name" value="8-OXOGUANINE DNA GLYCOSYLASE"/>
    <property type="match status" value="1"/>
</dbReference>